<evidence type="ECO:0000313" key="1">
    <source>
        <dbReference type="EMBL" id="KAH7976361.1"/>
    </source>
</evidence>
<comment type="caution">
    <text evidence="1">The sequence shown here is derived from an EMBL/GenBank/DDBJ whole genome shotgun (WGS) entry which is preliminary data.</text>
</comment>
<proteinExistence type="predicted"/>
<evidence type="ECO:0000313" key="2">
    <source>
        <dbReference type="Proteomes" id="UP000821837"/>
    </source>
</evidence>
<dbReference type="Proteomes" id="UP000821837">
    <property type="component" value="Chromosome 10"/>
</dbReference>
<protein>
    <submittedName>
        <fullName evidence="1">Uncharacterized protein</fullName>
    </submittedName>
</protein>
<organism evidence="1 2">
    <name type="scientific">Rhipicephalus sanguineus</name>
    <name type="common">Brown dog tick</name>
    <name type="synonym">Ixodes sanguineus</name>
    <dbReference type="NCBI Taxonomy" id="34632"/>
    <lineage>
        <taxon>Eukaryota</taxon>
        <taxon>Metazoa</taxon>
        <taxon>Ecdysozoa</taxon>
        <taxon>Arthropoda</taxon>
        <taxon>Chelicerata</taxon>
        <taxon>Arachnida</taxon>
        <taxon>Acari</taxon>
        <taxon>Parasitiformes</taxon>
        <taxon>Ixodida</taxon>
        <taxon>Ixodoidea</taxon>
        <taxon>Ixodidae</taxon>
        <taxon>Rhipicephalinae</taxon>
        <taxon>Rhipicephalus</taxon>
        <taxon>Rhipicephalus</taxon>
    </lineage>
</organism>
<dbReference type="EMBL" id="JABSTV010001246">
    <property type="protein sequence ID" value="KAH7976361.1"/>
    <property type="molecule type" value="Genomic_DNA"/>
</dbReference>
<gene>
    <name evidence="1" type="ORF">HPB52_012688</name>
</gene>
<name>A0A9D4T657_RHISA</name>
<dbReference type="AlphaFoldDB" id="A0A9D4T657"/>
<sequence>MKSCAIREGLNAADPQVDSRDECAGDELFKSLGTPVARLQEKRESGIVLPHSEGLCALSLTDWNACLPATLFSLLSVPYETTGPVLVPTFGSKYASFGFRIMDLVLEGNQGYATTYLVETAAFSFS</sequence>
<keyword evidence="2" id="KW-1185">Reference proteome</keyword>
<accession>A0A9D4T657</accession>
<reference evidence="1" key="1">
    <citation type="journal article" date="2020" name="Cell">
        <title>Large-Scale Comparative Analyses of Tick Genomes Elucidate Their Genetic Diversity and Vector Capacities.</title>
        <authorList>
            <consortium name="Tick Genome and Microbiome Consortium (TIGMIC)"/>
            <person name="Jia N."/>
            <person name="Wang J."/>
            <person name="Shi W."/>
            <person name="Du L."/>
            <person name="Sun Y."/>
            <person name="Zhan W."/>
            <person name="Jiang J.F."/>
            <person name="Wang Q."/>
            <person name="Zhang B."/>
            <person name="Ji P."/>
            <person name="Bell-Sakyi L."/>
            <person name="Cui X.M."/>
            <person name="Yuan T.T."/>
            <person name="Jiang B.G."/>
            <person name="Yang W.F."/>
            <person name="Lam T.T."/>
            <person name="Chang Q.C."/>
            <person name="Ding S.J."/>
            <person name="Wang X.J."/>
            <person name="Zhu J.G."/>
            <person name="Ruan X.D."/>
            <person name="Zhao L."/>
            <person name="Wei J.T."/>
            <person name="Ye R.Z."/>
            <person name="Que T.C."/>
            <person name="Du C.H."/>
            <person name="Zhou Y.H."/>
            <person name="Cheng J.X."/>
            <person name="Dai P.F."/>
            <person name="Guo W.B."/>
            <person name="Han X.H."/>
            <person name="Huang E.J."/>
            <person name="Li L.F."/>
            <person name="Wei W."/>
            <person name="Gao Y.C."/>
            <person name="Liu J.Z."/>
            <person name="Shao H.Z."/>
            <person name="Wang X."/>
            <person name="Wang C.C."/>
            <person name="Yang T.C."/>
            <person name="Huo Q.B."/>
            <person name="Li W."/>
            <person name="Chen H.Y."/>
            <person name="Chen S.E."/>
            <person name="Zhou L.G."/>
            <person name="Ni X.B."/>
            <person name="Tian J.H."/>
            <person name="Sheng Y."/>
            <person name="Liu T."/>
            <person name="Pan Y.S."/>
            <person name="Xia L.Y."/>
            <person name="Li J."/>
            <person name="Zhao F."/>
            <person name="Cao W.C."/>
        </authorList>
    </citation>
    <scope>NUCLEOTIDE SEQUENCE</scope>
    <source>
        <strain evidence="1">Rsan-2018</strain>
    </source>
</reference>
<reference evidence="1" key="2">
    <citation type="submission" date="2021-09" db="EMBL/GenBank/DDBJ databases">
        <authorList>
            <person name="Jia N."/>
            <person name="Wang J."/>
            <person name="Shi W."/>
            <person name="Du L."/>
            <person name="Sun Y."/>
            <person name="Zhan W."/>
            <person name="Jiang J."/>
            <person name="Wang Q."/>
            <person name="Zhang B."/>
            <person name="Ji P."/>
            <person name="Sakyi L.B."/>
            <person name="Cui X."/>
            <person name="Yuan T."/>
            <person name="Jiang B."/>
            <person name="Yang W."/>
            <person name="Lam T.T.-Y."/>
            <person name="Chang Q."/>
            <person name="Ding S."/>
            <person name="Wang X."/>
            <person name="Zhu J."/>
            <person name="Ruan X."/>
            <person name="Zhao L."/>
            <person name="Wei J."/>
            <person name="Que T."/>
            <person name="Du C."/>
            <person name="Cheng J."/>
            <person name="Dai P."/>
            <person name="Han X."/>
            <person name="Huang E."/>
            <person name="Gao Y."/>
            <person name="Liu J."/>
            <person name="Shao H."/>
            <person name="Ye R."/>
            <person name="Li L."/>
            <person name="Wei W."/>
            <person name="Wang X."/>
            <person name="Wang C."/>
            <person name="Huo Q."/>
            <person name="Li W."/>
            <person name="Guo W."/>
            <person name="Chen H."/>
            <person name="Chen S."/>
            <person name="Zhou L."/>
            <person name="Zhou L."/>
            <person name="Ni X."/>
            <person name="Tian J."/>
            <person name="Zhou Y."/>
            <person name="Sheng Y."/>
            <person name="Liu T."/>
            <person name="Pan Y."/>
            <person name="Xia L."/>
            <person name="Li J."/>
            <person name="Zhao F."/>
            <person name="Cao W."/>
        </authorList>
    </citation>
    <scope>NUCLEOTIDE SEQUENCE</scope>
    <source>
        <strain evidence="1">Rsan-2018</strain>
        <tissue evidence="1">Larvae</tissue>
    </source>
</reference>